<dbReference type="PANTHER" id="PTHR47424:SF14">
    <property type="entry name" value="ZINC FINGER PROTEIN GRT1"/>
    <property type="match status" value="1"/>
</dbReference>
<keyword evidence="7" id="KW-1185">Reference proteome</keyword>
<comment type="caution">
    <text evidence="6">The sequence shown here is derived from an EMBL/GenBank/DDBJ whole genome shotgun (WGS) entry which is preliminary data.</text>
</comment>
<dbReference type="InterPro" id="IPR051127">
    <property type="entry name" value="Fungal_SecMet_Regulators"/>
</dbReference>
<evidence type="ECO:0000256" key="4">
    <source>
        <dbReference type="SAM" id="MobiDB-lite"/>
    </source>
</evidence>
<proteinExistence type="predicted"/>
<gene>
    <name evidence="6" type="ORF">B0H15DRAFT_104663</name>
</gene>
<dbReference type="InterPro" id="IPR036864">
    <property type="entry name" value="Zn2-C6_fun-type_DNA-bd_sf"/>
</dbReference>
<dbReference type="SUPFAM" id="SSF57701">
    <property type="entry name" value="Zn2/Cys6 DNA-binding domain"/>
    <property type="match status" value="1"/>
</dbReference>
<organism evidence="6 7">
    <name type="scientific">Mycena belliarum</name>
    <dbReference type="NCBI Taxonomy" id="1033014"/>
    <lineage>
        <taxon>Eukaryota</taxon>
        <taxon>Fungi</taxon>
        <taxon>Dikarya</taxon>
        <taxon>Basidiomycota</taxon>
        <taxon>Agaricomycotina</taxon>
        <taxon>Agaricomycetes</taxon>
        <taxon>Agaricomycetidae</taxon>
        <taxon>Agaricales</taxon>
        <taxon>Marasmiineae</taxon>
        <taxon>Mycenaceae</taxon>
        <taxon>Mycena</taxon>
    </lineage>
</organism>
<dbReference type="InterPro" id="IPR001138">
    <property type="entry name" value="Zn2Cys6_DnaBD"/>
</dbReference>
<evidence type="ECO:0000313" key="6">
    <source>
        <dbReference type="EMBL" id="KAJ7095293.1"/>
    </source>
</evidence>
<dbReference type="PROSITE" id="PS50048">
    <property type="entry name" value="ZN2_CY6_FUNGAL_2"/>
    <property type="match status" value="1"/>
</dbReference>
<feature type="compositionally biased region" description="Polar residues" evidence="4">
    <location>
        <begin position="149"/>
        <end position="162"/>
    </location>
</feature>
<feature type="domain" description="Zn(2)-C6 fungal-type" evidence="5">
    <location>
        <begin position="20"/>
        <end position="54"/>
    </location>
</feature>
<dbReference type="GO" id="GO:0008270">
    <property type="term" value="F:zinc ion binding"/>
    <property type="evidence" value="ECO:0007669"/>
    <property type="project" value="InterPro"/>
</dbReference>
<evidence type="ECO:0000256" key="3">
    <source>
        <dbReference type="ARBA" id="ARBA00023242"/>
    </source>
</evidence>
<dbReference type="Proteomes" id="UP001222325">
    <property type="component" value="Unassembled WGS sequence"/>
</dbReference>
<dbReference type="PANTHER" id="PTHR47424">
    <property type="entry name" value="REGULATORY PROTEIN GAL4"/>
    <property type="match status" value="1"/>
</dbReference>
<keyword evidence="1" id="KW-0805">Transcription regulation</keyword>
<feature type="compositionally biased region" description="Low complexity" evidence="4">
    <location>
        <begin position="119"/>
        <end position="134"/>
    </location>
</feature>
<sequence length="184" mass="20145">MADPITSSGLNNRRRRAMIACTNCRRRKIKCITTEEPPKNPCARCTKRSLPCEYVAVEEDSPTPDTTVSLPPGQYSSPPAYGMNGYDSYAPASSQYGVPWNASQHHHHSVPAHPEFNSSYMSSSSSLYGPGPNSTTFGGPGGYSDSGYHPQQQFPAGSQNQWMQGPTQQQLRCLCPNSSCPFHR</sequence>
<protein>
    <recommendedName>
        <fullName evidence="5">Zn(2)-C6 fungal-type domain-containing protein</fullName>
    </recommendedName>
</protein>
<evidence type="ECO:0000259" key="5">
    <source>
        <dbReference type="PROSITE" id="PS50048"/>
    </source>
</evidence>
<dbReference type="Pfam" id="PF00172">
    <property type="entry name" value="Zn_clus"/>
    <property type="match status" value="1"/>
</dbReference>
<name>A0AAD6UCC4_9AGAR</name>
<keyword evidence="3" id="KW-0539">Nucleus</keyword>
<dbReference type="GO" id="GO:0000981">
    <property type="term" value="F:DNA-binding transcription factor activity, RNA polymerase II-specific"/>
    <property type="evidence" value="ECO:0007669"/>
    <property type="project" value="InterPro"/>
</dbReference>
<reference evidence="6" key="1">
    <citation type="submission" date="2023-03" db="EMBL/GenBank/DDBJ databases">
        <title>Massive genome expansion in bonnet fungi (Mycena s.s.) driven by repeated elements and novel gene families across ecological guilds.</title>
        <authorList>
            <consortium name="Lawrence Berkeley National Laboratory"/>
            <person name="Harder C.B."/>
            <person name="Miyauchi S."/>
            <person name="Viragh M."/>
            <person name="Kuo A."/>
            <person name="Thoen E."/>
            <person name="Andreopoulos B."/>
            <person name="Lu D."/>
            <person name="Skrede I."/>
            <person name="Drula E."/>
            <person name="Henrissat B."/>
            <person name="Morin E."/>
            <person name="Kohler A."/>
            <person name="Barry K."/>
            <person name="LaButti K."/>
            <person name="Morin E."/>
            <person name="Salamov A."/>
            <person name="Lipzen A."/>
            <person name="Mereny Z."/>
            <person name="Hegedus B."/>
            <person name="Baldrian P."/>
            <person name="Stursova M."/>
            <person name="Weitz H."/>
            <person name="Taylor A."/>
            <person name="Grigoriev I.V."/>
            <person name="Nagy L.G."/>
            <person name="Martin F."/>
            <person name="Kauserud H."/>
        </authorList>
    </citation>
    <scope>NUCLEOTIDE SEQUENCE</scope>
    <source>
        <strain evidence="6">CBHHK173m</strain>
    </source>
</reference>
<feature type="region of interest" description="Disordered" evidence="4">
    <location>
        <begin position="119"/>
        <end position="162"/>
    </location>
</feature>
<dbReference type="CDD" id="cd00067">
    <property type="entry name" value="GAL4"/>
    <property type="match status" value="1"/>
</dbReference>
<dbReference type="EMBL" id="JARJCN010000013">
    <property type="protein sequence ID" value="KAJ7095293.1"/>
    <property type="molecule type" value="Genomic_DNA"/>
</dbReference>
<evidence type="ECO:0000256" key="1">
    <source>
        <dbReference type="ARBA" id="ARBA00023015"/>
    </source>
</evidence>
<dbReference type="PROSITE" id="PS00463">
    <property type="entry name" value="ZN2_CY6_FUNGAL_1"/>
    <property type="match status" value="1"/>
</dbReference>
<evidence type="ECO:0000256" key="2">
    <source>
        <dbReference type="ARBA" id="ARBA00023163"/>
    </source>
</evidence>
<accession>A0AAD6UCC4</accession>
<evidence type="ECO:0000313" key="7">
    <source>
        <dbReference type="Proteomes" id="UP001222325"/>
    </source>
</evidence>
<dbReference type="AlphaFoldDB" id="A0AAD6UCC4"/>
<dbReference type="Gene3D" id="4.10.240.10">
    <property type="entry name" value="Zn(2)-C6 fungal-type DNA-binding domain"/>
    <property type="match status" value="1"/>
</dbReference>
<keyword evidence="2" id="KW-0804">Transcription</keyword>
<dbReference type="SMART" id="SM00066">
    <property type="entry name" value="GAL4"/>
    <property type="match status" value="1"/>
</dbReference>